<evidence type="ECO:0000256" key="1">
    <source>
        <dbReference type="ARBA" id="ARBA00022691"/>
    </source>
</evidence>
<dbReference type="AlphaFoldDB" id="A0A6N8IDG3"/>
<dbReference type="CDD" id="cd01335">
    <property type="entry name" value="Radical_SAM"/>
    <property type="match status" value="1"/>
</dbReference>
<feature type="domain" description="Radical SAM core" evidence="5">
    <location>
        <begin position="69"/>
        <end position="217"/>
    </location>
</feature>
<dbReference type="GO" id="GO:0016740">
    <property type="term" value="F:transferase activity"/>
    <property type="evidence" value="ECO:0007669"/>
    <property type="project" value="TreeGrafter"/>
</dbReference>
<evidence type="ECO:0000256" key="2">
    <source>
        <dbReference type="ARBA" id="ARBA00022723"/>
    </source>
</evidence>
<comment type="caution">
    <text evidence="6">The sequence shown here is derived from an EMBL/GenBank/DDBJ whole genome shotgun (WGS) entry which is preliminary data.</text>
</comment>
<keyword evidence="2" id="KW-0479">Metal-binding</keyword>
<dbReference type="InterPro" id="IPR058240">
    <property type="entry name" value="rSAM_sf"/>
</dbReference>
<dbReference type="SFLD" id="SFLDS00029">
    <property type="entry name" value="Radical_SAM"/>
    <property type="match status" value="1"/>
</dbReference>
<evidence type="ECO:0000313" key="6">
    <source>
        <dbReference type="EMBL" id="MVN13812.1"/>
    </source>
</evidence>
<dbReference type="InterPro" id="IPR013785">
    <property type="entry name" value="Aldolase_TIM"/>
</dbReference>
<dbReference type="InterPro" id="IPR034422">
    <property type="entry name" value="HydE/PylB-like"/>
</dbReference>
<organism evidence="6 7">
    <name type="scientific">Gordonibacter urolithinfaciens</name>
    <dbReference type="NCBI Taxonomy" id="1335613"/>
    <lineage>
        <taxon>Bacteria</taxon>
        <taxon>Bacillati</taxon>
        <taxon>Actinomycetota</taxon>
        <taxon>Coriobacteriia</taxon>
        <taxon>Eggerthellales</taxon>
        <taxon>Eggerthellaceae</taxon>
        <taxon>Gordonibacter</taxon>
    </lineage>
</organism>
<dbReference type="Proteomes" id="UP000468327">
    <property type="component" value="Unassembled WGS sequence"/>
</dbReference>
<dbReference type="RefSeq" id="WP_157004689.1">
    <property type="nucleotide sequence ID" value="NZ_DBEYPL010000149.1"/>
</dbReference>
<dbReference type="PANTHER" id="PTHR43726:SF1">
    <property type="entry name" value="BIOTIN SYNTHASE"/>
    <property type="match status" value="1"/>
</dbReference>
<dbReference type="Gene3D" id="3.20.20.70">
    <property type="entry name" value="Aldolase class I"/>
    <property type="match status" value="1"/>
</dbReference>
<keyword evidence="3" id="KW-0408">Iron</keyword>
<dbReference type="GO" id="GO:0046872">
    <property type="term" value="F:metal ion binding"/>
    <property type="evidence" value="ECO:0007669"/>
    <property type="project" value="UniProtKB-KW"/>
</dbReference>
<sequence length="336" mass="36588">MQVFDQEIYDIVEKGLEGNGLSAEDVLALYEVEETSKEAGYIRWAGQELSMIAADGVAEIHAQIGLNSTVCPKNCMFCSFAACNNVRKGKYELPKEDVLEYAKLYVEEGANLILMLTTASYSFDKLVDMVGSVREVIPADMPLLVNTDDMALDQCRQLKAAGANGAYHAVRMREGEDTEIPVEKRFETFANLRESGLTLSTCVEPVGPEHTPEELTEATMRCISTNPLSAGVGKRIGVPGTLVYDRGMLTDVANANMVAIYRLATGRDLRLNCSANTVMTAASGANLAWAEVGTNPRDTVERTEHGGRGSNIAQLRKMFAASGWQVLNGPSKGWMR</sequence>
<proteinExistence type="predicted"/>
<dbReference type="Pfam" id="PF04055">
    <property type="entry name" value="Radical_SAM"/>
    <property type="match status" value="1"/>
</dbReference>
<keyword evidence="7" id="KW-1185">Reference proteome</keyword>
<keyword evidence="1" id="KW-0949">S-adenosyl-L-methionine</keyword>
<dbReference type="InterPro" id="IPR007197">
    <property type="entry name" value="rSAM"/>
</dbReference>
<gene>
    <name evidence="6" type="ORF">GO738_00305</name>
</gene>
<evidence type="ECO:0000256" key="3">
    <source>
        <dbReference type="ARBA" id="ARBA00023004"/>
    </source>
</evidence>
<evidence type="ECO:0000313" key="7">
    <source>
        <dbReference type="Proteomes" id="UP000468327"/>
    </source>
</evidence>
<accession>A0A6N8IDG3</accession>
<evidence type="ECO:0000259" key="5">
    <source>
        <dbReference type="Pfam" id="PF04055"/>
    </source>
</evidence>
<keyword evidence="4" id="KW-0411">Iron-sulfur</keyword>
<dbReference type="SUPFAM" id="SSF102114">
    <property type="entry name" value="Radical SAM enzymes"/>
    <property type="match status" value="1"/>
</dbReference>
<dbReference type="GO" id="GO:0051536">
    <property type="term" value="F:iron-sulfur cluster binding"/>
    <property type="evidence" value="ECO:0007669"/>
    <property type="project" value="UniProtKB-KW"/>
</dbReference>
<reference evidence="6 7" key="1">
    <citation type="submission" date="2019-11" db="EMBL/GenBank/DDBJ databases">
        <title>Whole genome shotgun sequencing (WGS) data from Adlercreutzia equolifaciens ResAG-91, Eggerthella lenta MRI-F36, MRI-F37, MRI-F40, ResAG-49, ResAG-88, ResAG-121, ResAG-145, and Gordonibacter sp. ResAG-5, ResAG-26, ResAG-43, ResAG-50, ResAG-59.</title>
        <authorList>
            <person name="Stoll D.A."/>
            <person name="Danylec N."/>
            <person name="Franz C.M.A.P."/>
            <person name="Huch M."/>
        </authorList>
    </citation>
    <scope>NUCLEOTIDE SEQUENCE [LARGE SCALE GENOMIC DNA]</scope>
    <source>
        <strain evidence="6 7">ResAG-59</strain>
    </source>
</reference>
<evidence type="ECO:0000256" key="4">
    <source>
        <dbReference type="ARBA" id="ARBA00023014"/>
    </source>
</evidence>
<dbReference type="PANTHER" id="PTHR43726">
    <property type="entry name" value="3-METHYLORNITHINE SYNTHASE"/>
    <property type="match status" value="1"/>
</dbReference>
<name>A0A6N8IDG3_9ACTN</name>
<protein>
    <submittedName>
        <fullName evidence="6">Radical SAM protein</fullName>
    </submittedName>
</protein>
<dbReference type="EMBL" id="WPOC01000001">
    <property type="protein sequence ID" value="MVN13812.1"/>
    <property type="molecule type" value="Genomic_DNA"/>
</dbReference>